<accession>A0A4Z1P708</accession>
<sequence>MDSRRPHLHVGGAHMMALLDPPANSSQDQQAVGRHYRVGQTHNVHVRRMFIKDSHDVTEGAISGIHNIYNRGHPPH</sequence>
<organism evidence="1 2">
    <name type="scientific">Venturia nashicola</name>
    <dbReference type="NCBI Taxonomy" id="86259"/>
    <lineage>
        <taxon>Eukaryota</taxon>
        <taxon>Fungi</taxon>
        <taxon>Dikarya</taxon>
        <taxon>Ascomycota</taxon>
        <taxon>Pezizomycotina</taxon>
        <taxon>Dothideomycetes</taxon>
        <taxon>Pleosporomycetidae</taxon>
        <taxon>Venturiales</taxon>
        <taxon>Venturiaceae</taxon>
        <taxon>Venturia</taxon>
    </lineage>
</organism>
<keyword evidence="2" id="KW-1185">Reference proteome</keyword>
<gene>
    <name evidence="1" type="ORF">E6O75_ATG07615</name>
</gene>
<reference evidence="1 2" key="1">
    <citation type="submission" date="2019-04" db="EMBL/GenBank/DDBJ databases">
        <title>High contiguity whole genome sequence and gene annotation resource for two Venturia nashicola isolates.</title>
        <authorList>
            <person name="Prokchorchik M."/>
            <person name="Won K."/>
            <person name="Lee Y."/>
            <person name="Choi E.D."/>
            <person name="Segonzac C."/>
            <person name="Sohn K.H."/>
        </authorList>
    </citation>
    <scope>NUCLEOTIDE SEQUENCE [LARGE SCALE GENOMIC DNA]</scope>
    <source>
        <strain evidence="1 2">PRI2</strain>
    </source>
</reference>
<comment type="caution">
    <text evidence="1">The sequence shown here is derived from an EMBL/GenBank/DDBJ whole genome shotgun (WGS) entry which is preliminary data.</text>
</comment>
<name>A0A4Z1P708_9PEZI</name>
<dbReference type="InterPro" id="IPR027417">
    <property type="entry name" value="P-loop_NTPase"/>
</dbReference>
<evidence type="ECO:0000313" key="1">
    <source>
        <dbReference type="EMBL" id="TID20155.1"/>
    </source>
</evidence>
<dbReference type="Proteomes" id="UP000298493">
    <property type="component" value="Unassembled WGS sequence"/>
</dbReference>
<dbReference type="Gene3D" id="3.40.50.300">
    <property type="entry name" value="P-loop containing nucleotide triphosphate hydrolases"/>
    <property type="match status" value="1"/>
</dbReference>
<protein>
    <submittedName>
        <fullName evidence="1">Uncharacterized protein</fullName>
    </submittedName>
</protein>
<dbReference type="AlphaFoldDB" id="A0A4Z1P708"/>
<dbReference type="EMBL" id="SNSC02000011">
    <property type="protein sequence ID" value="TID20155.1"/>
    <property type="molecule type" value="Genomic_DNA"/>
</dbReference>
<evidence type="ECO:0000313" key="2">
    <source>
        <dbReference type="Proteomes" id="UP000298493"/>
    </source>
</evidence>
<dbReference type="SUPFAM" id="SSF52540">
    <property type="entry name" value="P-loop containing nucleoside triphosphate hydrolases"/>
    <property type="match status" value="1"/>
</dbReference>
<proteinExistence type="predicted"/>